<dbReference type="RefSeq" id="WP_052738081.1">
    <property type="nucleotide sequence ID" value="NZ_JJQF01000133.1"/>
</dbReference>
<proteinExistence type="predicted"/>
<dbReference type="EMBL" id="JJQF01000133">
    <property type="protein sequence ID" value="KKH27281.1"/>
    <property type="molecule type" value="Genomic_DNA"/>
</dbReference>
<sequence>MNSNFITRRRLTNHSKRFISTIKGVFIKKKPLLAYWYQGEEGLNWGDALSPILIRQISGREVISADKIINFRNETVYSVIGSILGKYPEKNLVVWGSGFISSSDRFSREPKKIYAVRGPLTRDLITKQGIYCPEVYGDPALLYPFFYRPNVKKQYKLGIIPHYTDKENYLLNKFKDTPDILIIDILSGVNKVVEDICRCELIASSSLHGIIASDAYDIPSIWIEFSDRVVGNGFKFFDYFESVNRYNEKPLNITEETTLKDIYNRFHDYKIDIDLKKLIDSCPFLEKTQEKN</sequence>
<dbReference type="Pfam" id="PF04230">
    <property type="entry name" value="PS_pyruv_trans"/>
    <property type="match status" value="1"/>
</dbReference>
<accession>A0A0F8PB03</accession>
<dbReference type="PATRIC" id="fig|2209.81.peg.1233"/>
<protein>
    <recommendedName>
        <fullName evidence="1">Polysaccharide pyruvyl transferase domain-containing protein</fullName>
    </recommendedName>
</protein>
<evidence type="ECO:0000313" key="2">
    <source>
        <dbReference type="EMBL" id="KKH27281.1"/>
    </source>
</evidence>
<organism evidence="2 3">
    <name type="scientific">Methanosarcina mazei</name>
    <name type="common">Methanosarcina frisia</name>
    <dbReference type="NCBI Taxonomy" id="2209"/>
    <lineage>
        <taxon>Archaea</taxon>
        <taxon>Methanobacteriati</taxon>
        <taxon>Methanobacteriota</taxon>
        <taxon>Stenosarchaea group</taxon>
        <taxon>Methanomicrobia</taxon>
        <taxon>Methanosarcinales</taxon>
        <taxon>Methanosarcinaceae</taxon>
        <taxon>Methanosarcina</taxon>
    </lineage>
</organism>
<comment type="caution">
    <text evidence="2">The sequence shown here is derived from an EMBL/GenBank/DDBJ whole genome shotgun (WGS) entry which is preliminary data.</text>
</comment>
<name>A0A0F8PB03_METMZ</name>
<evidence type="ECO:0000259" key="1">
    <source>
        <dbReference type="Pfam" id="PF04230"/>
    </source>
</evidence>
<evidence type="ECO:0000313" key="3">
    <source>
        <dbReference type="Proteomes" id="UP000034338"/>
    </source>
</evidence>
<dbReference type="AlphaFoldDB" id="A0A0F8PB03"/>
<dbReference type="Proteomes" id="UP000034338">
    <property type="component" value="Unassembled WGS sequence"/>
</dbReference>
<dbReference type="InterPro" id="IPR007345">
    <property type="entry name" value="Polysacch_pyruvyl_Trfase"/>
</dbReference>
<gene>
    <name evidence="2" type="ORF">DU37_05650</name>
</gene>
<reference evidence="2 3" key="1">
    <citation type="journal article" date="2015" name="ISME J.">
        <title>Genomic and phenotypic differentiation among Methanosarcina mazei populations from Columbia River sediment.</title>
        <authorList>
            <person name="Youngblut N.D."/>
            <person name="Wirth J.S."/>
            <person name="Henriksen J.R."/>
            <person name="Smith M."/>
            <person name="Simon H."/>
            <person name="Metcalf W.W."/>
            <person name="Whitaker R.J."/>
        </authorList>
    </citation>
    <scope>NUCLEOTIDE SEQUENCE [LARGE SCALE GENOMIC DNA]</scope>
    <source>
        <strain evidence="2 3">1.H.A.0.1</strain>
    </source>
</reference>
<feature type="domain" description="Polysaccharide pyruvyl transferase" evidence="1">
    <location>
        <begin position="82"/>
        <end position="224"/>
    </location>
</feature>